<dbReference type="EMBL" id="JBFRYB010000001">
    <property type="protein sequence ID" value="MEX1665716.1"/>
    <property type="molecule type" value="Genomic_DNA"/>
</dbReference>
<sequence>MSRLAAVFAKLEKDGRKALVPYIVAGDPEPAITVAFMHELVRQGADILEIGVPFSDPMAEGPVIQLAHERALLNKVTLTMVLELVTEFRAKDETTPVVLMGYANPIERMGYQIFADRAALAGVDGLLTVDMPPEEAEQPSKILRAAGIDNIFLLAPTSSDDRIKKIASLASGYLYCVSLNGVTGAGNLDIKAVSEKLASIKGFTNLPITVGFGIKDGVSAAALAPLCEGVVVGSALIERLVASDASLANAERAAVAASLIGEIRAAIDA</sequence>
<dbReference type="Pfam" id="PF00290">
    <property type="entry name" value="Trp_syntA"/>
    <property type="match status" value="1"/>
</dbReference>
<feature type="active site" description="Proton acceptor" evidence="8">
    <location>
        <position position="60"/>
    </location>
</feature>
<keyword evidence="5 8" id="KW-0057">Aromatic amino acid biosynthesis</keyword>
<evidence type="ECO:0000256" key="9">
    <source>
        <dbReference type="RuleBase" id="RU003662"/>
    </source>
</evidence>
<accession>A0ABV3TVR3</accession>
<keyword evidence="6 8" id="KW-0456">Lyase</keyword>
<dbReference type="NCBIfam" id="TIGR00262">
    <property type="entry name" value="trpA"/>
    <property type="match status" value="1"/>
</dbReference>
<keyword evidence="4 8" id="KW-0822">Tryptophan biosynthesis</keyword>
<reference evidence="10 11" key="1">
    <citation type="journal article" date="2011" name="Int. J. Syst. Evol. Microbiol.">
        <title>Zhongshania antarctica gen. nov., sp. nov. and Zhongshania guokunii sp. nov., gammaproteobacteria respectively isolated from coastal attached (fast) ice and surface seawater of the Antarctic.</title>
        <authorList>
            <person name="Li H.J."/>
            <person name="Zhang X.Y."/>
            <person name="Chen C.X."/>
            <person name="Zhang Y.J."/>
            <person name="Gao Z.M."/>
            <person name="Yu Y."/>
            <person name="Chen X.L."/>
            <person name="Chen B."/>
            <person name="Zhang Y.Z."/>
        </authorList>
    </citation>
    <scope>NUCLEOTIDE SEQUENCE [LARGE SCALE GENOMIC DNA]</scope>
    <source>
        <strain evidence="10 11">R06B22</strain>
    </source>
</reference>
<comment type="subunit">
    <text evidence="2 8">Tetramer of two alpha and two beta chains.</text>
</comment>
<comment type="catalytic activity">
    <reaction evidence="7 8">
        <text>(1S,2R)-1-C-(indol-3-yl)glycerol 3-phosphate + L-serine = D-glyceraldehyde 3-phosphate + L-tryptophan + H2O</text>
        <dbReference type="Rhea" id="RHEA:10532"/>
        <dbReference type="ChEBI" id="CHEBI:15377"/>
        <dbReference type="ChEBI" id="CHEBI:33384"/>
        <dbReference type="ChEBI" id="CHEBI:57912"/>
        <dbReference type="ChEBI" id="CHEBI:58866"/>
        <dbReference type="ChEBI" id="CHEBI:59776"/>
        <dbReference type="EC" id="4.2.1.20"/>
    </reaction>
</comment>
<dbReference type="Gene3D" id="3.20.20.70">
    <property type="entry name" value="Aldolase class I"/>
    <property type="match status" value="1"/>
</dbReference>
<comment type="function">
    <text evidence="8">The alpha subunit is responsible for the aldol cleavage of indoleglycerol phosphate to indole and glyceraldehyde 3-phosphate.</text>
</comment>
<dbReference type="InterPro" id="IPR011060">
    <property type="entry name" value="RibuloseP-bd_barrel"/>
</dbReference>
<proteinExistence type="inferred from homology"/>
<organism evidence="10 11">
    <name type="scientific">Zhongshania arctica</name>
    <dbReference type="NCBI Taxonomy" id="3238302"/>
    <lineage>
        <taxon>Bacteria</taxon>
        <taxon>Pseudomonadati</taxon>
        <taxon>Pseudomonadota</taxon>
        <taxon>Gammaproteobacteria</taxon>
        <taxon>Cellvibrionales</taxon>
        <taxon>Spongiibacteraceae</taxon>
        <taxon>Zhongshania</taxon>
    </lineage>
</organism>
<evidence type="ECO:0000256" key="1">
    <source>
        <dbReference type="ARBA" id="ARBA00004733"/>
    </source>
</evidence>
<evidence type="ECO:0000256" key="8">
    <source>
        <dbReference type="HAMAP-Rule" id="MF_00131"/>
    </source>
</evidence>
<keyword evidence="11" id="KW-1185">Reference proteome</keyword>
<feature type="active site" description="Proton acceptor" evidence="8">
    <location>
        <position position="49"/>
    </location>
</feature>
<dbReference type="PANTHER" id="PTHR43406:SF1">
    <property type="entry name" value="TRYPTOPHAN SYNTHASE ALPHA CHAIN, CHLOROPLASTIC"/>
    <property type="match status" value="1"/>
</dbReference>
<evidence type="ECO:0000313" key="10">
    <source>
        <dbReference type="EMBL" id="MEX1665716.1"/>
    </source>
</evidence>
<evidence type="ECO:0000256" key="4">
    <source>
        <dbReference type="ARBA" id="ARBA00022822"/>
    </source>
</evidence>
<dbReference type="EC" id="4.2.1.20" evidence="8"/>
<dbReference type="InterPro" id="IPR002028">
    <property type="entry name" value="Trp_synthase_suA"/>
</dbReference>
<comment type="similarity">
    <text evidence="8 9">Belongs to the TrpA family.</text>
</comment>
<protein>
    <recommendedName>
        <fullName evidence="8">Tryptophan synthase alpha chain</fullName>
        <ecNumber evidence="8">4.2.1.20</ecNumber>
    </recommendedName>
</protein>
<dbReference type="SUPFAM" id="SSF51366">
    <property type="entry name" value="Ribulose-phoshate binding barrel"/>
    <property type="match status" value="1"/>
</dbReference>
<comment type="pathway">
    <text evidence="1 8">Amino-acid biosynthesis; L-tryptophan biosynthesis; L-tryptophan from chorismate: step 5/5.</text>
</comment>
<evidence type="ECO:0000256" key="5">
    <source>
        <dbReference type="ARBA" id="ARBA00023141"/>
    </source>
</evidence>
<evidence type="ECO:0000256" key="7">
    <source>
        <dbReference type="ARBA" id="ARBA00049047"/>
    </source>
</evidence>
<evidence type="ECO:0000313" key="11">
    <source>
        <dbReference type="Proteomes" id="UP001557484"/>
    </source>
</evidence>
<dbReference type="PANTHER" id="PTHR43406">
    <property type="entry name" value="TRYPTOPHAN SYNTHASE, ALPHA CHAIN"/>
    <property type="match status" value="1"/>
</dbReference>
<dbReference type="PROSITE" id="PS00167">
    <property type="entry name" value="TRP_SYNTHASE_ALPHA"/>
    <property type="match status" value="1"/>
</dbReference>
<dbReference type="CDD" id="cd04724">
    <property type="entry name" value="Tryptophan_synthase_alpha"/>
    <property type="match status" value="1"/>
</dbReference>
<dbReference type="Proteomes" id="UP001557484">
    <property type="component" value="Unassembled WGS sequence"/>
</dbReference>
<gene>
    <name evidence="8 10" type="primary">trpA</name>
    <name evidence="10" type="ORF">AB4875_09440</name>
</gene>
<comment type="caution">
    <text evidence="10">The sequence shown here is derived from an EMBL/GenBank/DDBJ whole genome shotgun (WGS) entry which is preliminary data.</text>
</comment>
<evidence type="ECO:0000256" key="2">
    <source>
        <dbReference type="ARBA" id="ARBA00011270"/>
    </source>
</evidence>
<keyword evidence="3 8" id="KW-0028">Amino-acid biosynthesis</keyword>
<dbReference type="GO" id="GO:0004834">
    <property type="term" value="F:tryptophan synthase activity"/>
    <property type="evidence" value="ECO:0007669"/>
    <property type="project" value="UniProtKB-EC"/>
</dbReference>
<dbReference type="HAMAP" id="MF_00131">
    <property type="entry name" value="Trp_synth_alpha"/>
    <property type="match status" value="1"/>
</dbReference>
<dbReference type="InterPro" id="IPR018204">
    <property type="entry name" value="Trp_synthase_alpha_AS"/>
</dbReference>
<name>A0ABV3TVR3_9GAMM</name>
<dbReference type="RefSeq" id="WP_368375813.1">
    <property type="nucleotide sequence ID" value="NZ_JBFRYB010000001.1"/>
</dbReference>
<dbReference type="InterPro" id="IPR013785">
    <property type="entry name" value="Aldolase_TIM"/>
</dbReference>
<evidence type="ECO:0000256" key="6">
    <source>
        <dbReference type="ARBA" id="ARBA00023239"/>
    </source>
</evidence>
<evidence type="ECO:0000256" key="3">
    <source>
        <dbReference type="ARBA" id="ARBA00022605"/>
    </source>
</evidence>